<protein>
    <submittedName>
        <fullName evidence="1">Uncharacterized protein</fullName>
    </submittedName>
</protein>
<dbReference type="EMBL" id="JAODUO010000017">
    <property type="protein sequence ID" value="KAK2193099.1"/>
    <property type="molecule type" value="Genomic_DNA"/>
</dbReference>
<dbReference type="Proteomes" id="UP001209878">
    <property type="component" value="Unassembled WGS sequence"/>
</dbReference>
<keyword evidence="2" id="KW-1185">Reference proteome</keyword>
<evidence type="ECO:0000313" key="1">
    <source>
        <dbReference type="EMBL" id="KAK2193099.1"/>
    </source>
</evidence>
<proteinExistence type="predicted"/>
<comment type="caution">
    <text evidence="1">The sequence shown here is derived from an EMBL/GenBank/DDBJ whole genome shotgun (WGS) entry which is preliminary data.</text>
</comment>
<accession>A0AAD9PE94</accession>
<gene>
    <name evidence="1" type="ORF">NP493_17g06005</name>
</gene>
<evidence type="ECO:0000313" key="2">
    <source>
        <dbReference type="Proteomes" id="UP001209878"/>
    </source>
</evidence>
<dbReference type="AlphaFoldDB" id="A0AAD9PE94"/>
<reference evidence="1" key="1">
    <citation type="journal article" date="2023" name="Mol. Biol. Evol.">
        <title>Third-Generation Sequencing Reveals the Adaptive Role of the Epigenome in Three Deep-Sea Polychaetes.</title>
        <authorList>
            <person name="Perez M."/>
            <person name="Aroh O."/>
            <person name="Sun Y."/>
            <person name="Lan Y."/>
            <person name="Juniper S.K."/>
            <person name="Young C.R."/>
            <person name="Angers B."/>
            <person name="Qian P.Y."/>
        </authorList>
    </citation>
    <scope>NUCLEOTIDE SEQUENCE</scope>
    <source>
        <strain evidence="1">R07B-5</strain>
    </source>
</reference>
<organism evidence="1 2">
    <name type="scientific">Ridgeia piscesae</name>
    <name type="common">Tubeworm</name>
    <dbReference type="NCBI Taxonomy" id="27915"/>
    <lineage>
        <taxon>Eukaryota</taxon>
        <taxon>Metazoa</taxon>
        <taxon>Spiralia</taxon>
        <taxon>Lophotrochozoa</taxon>
        <taxon>Annelida</taxon>
        <taxon>Polychaeta</taxon>
        <taxon>Sedentaria</taxon>
        <taxon>Canalipalpata</taxon>
        <taxon>Sabellida</taxon>
        <taxon>Siboglinidae</taxon>
        <taxon>Ridgeia</taxon>
    </lineage>
</organism>
<name>A0AAD9PE94_RIDPI</name>
<sequence>MARSNVEYRLSNYAMDVMVMQLTTSMSHTCVNYQWPSAAGTKTTENSP</sequence>